<dbReference type="GO" id="GO:0140662">
    <property type="term" value="F:ATP-dependent protein folding chaperone"/>
    <property type="evidence" value="ECO:0007669"/>
    <property type="project" value="InterPro"/>
</dbReference>
<dbReference type="PANTHER" id="PTHR45633">
    <property type="entry name" value="60 KDA HEAT SHOCK PROTEIN, MITOCHONDRIAL"/>
    <property type="match status" value="1"/>
</dbReference>
<organism evidence="3 4">
    <name type="scientific">Rotaria magnacalcarata</name>
    <dbReference type="NCBI Taxonomy" id="392030"/>
    <lineage>
        <taxon>Eukaryota</taxon>
        <taxon>Metazoa</taxon>
        <taxon>Spiralia</taxon>
        <taxon>Gnathifera</taxon>
        <taxon>Rotifera</taxon>
        <taxon>Eurotatoria</taxon>
        <taxon>Bdelloidea</taxon>
        <taxon>Philodinida</taxon>
        <taxon>Philodinidae</taxon>
        <taxon>Rotaria</taxon>
    </lineage>
</organism>
<evidence type="ECO:0000256" key="2">
    <source>
        <dbReference type="ARBA" id="ARBA00023186"/>
    </source>
</evidence>
<sequence length="79" mass="8962">FINTTKGAKCEYQDAFLLLSEKKISSVQELIPALELANGQRKPLLIIAEDIDGEALTTLVINRYLKRKQDFTLFLTFDS</sequence>
<dbReference type="AlphaFoldDB" id="A0A8S2W077"/>
<reference evidence="3" key="1">
    <citation type="submission" date="2021-02" db="EMBL/GenBank/DDBJ databases">
        <authorList>
            <person name="Nowell W R."/>
        </authorList>
    </citation>
    <scope>NUCLEOTIDE SEQUENCE</scope>
</reference>
<dbReference type="SUPFAM" id="SSF52029">
    <property type="entry name" value="GroEL apical domain-like"/>
    <property type="match status" value="1"/>
</dbReference>
<evidence type="ECO:0000256" key="1">
    <source>
        <dbReference type="ARBA" id="ARBA00006607"/>
    </source>
</evidence>
<comment type="caution">
    <text evidence="3">The sequence shown here is derived from an EMBL/GenBank/DDBJ whole genome shotgun (WGS) entry which is preliminary data.</text>
</comment>
<dbReference type="Gene3D" id="3.50.7.10">
    <property type="entry name" value="GroEL"/>
    <property type="match status" value="1"/>
</dbReference>
<evidence type="ECO:0000313" key="4">
    <source>
        <dbReference type="Proteomes" id="UP000681967"/>
    </source>
</evidence>
<dbReference type="Proteomes" id="UP000681967">
    <property type="component" value="Unassembled WGS sequence"/>
</dbReference>
<accession>A0A8S2W077</accession>
<dbReference type="InterPro" id="IPR027409">
    <property type="entry name" value="GroEL-like_apical_dom_sf"/>
</dbReference>
<gene>
    <name evidence="3" type="ORF">BYL167_LOCUS32641</name>
</gene>
<protein>
    <submittedName>
        <fullName evidence="3">Uncharacterized protein</fullName>
    </submittedName>
</protein>
<keyword evidence="2" id="KW-0143">Chaperone</keyword>
<comment type="similarity">
    <text evidence="1">Belongs to the chaperonin (HSP60) family.</text>
</comment>
<evidence type="ECO:0000313" key="3">
    <source>
        <dbReference type="EMBL" id="CAF4425379.1"/>
    </source>
</evidence>
<dbReference type="EMBL" id="CAJOBH010061102">
    <property type="protein sequence ID" value="CAF4425379.1"/>
    <property type="molecule type" value="Genomic_DNA"/>
</dbReference>
<dbReference type="GO" id="GO:0042026">
    <property type="term" value="P:protein refolding"/>
    <property type="evidence" value="ECO:0007669"/>
    <property type="project" value="InterPro"/>
</dbReference>
<proteinExistence type="inferred from homology"/>
<dbReference type="InterPro" id="IPR001844">
    <property type="entry name" value="Cpn60/GroEL"/>
</dbReference>
<name>A0A8S2W077_9BILA</name>
<feature type="non-terminal residue" evidence="3">
    <location>
        <position position="1"/>
    </location>
</feature>